<feature type="domain" description="Luciferase-like" evidence="5">
    <location>
        <begin position="19"/>
        <end position="229"/>
    </location>
</feature>
<gene>
    <name evidence="6" type="ORF">ACFOUW_38645</name>
</gene>
<accession>A0ABV7YSC7</accession>
<keyword evidence="4" id="KW-0503">Monooxygenase</keyword>
<dbReference type="InterPro" id="IPR050172">
    <property type="entry name" value="SsuD_RutA_monooxygenase"/>
</dbReference>
<comment type="caution">
    <text evidence="6">The sequence shown here is derived from an EMBL/GenBank/DDBJ whole genome shotgun (WGS) entry which is preliminary data.</text>
</comment>
<dbReference type="Gene3D" id="3.20.20.30">
    <property type="entry name" value="Luciferase-like domain"/>
    <property type="match status" value="1"/>
</dbReference>
<proteinExistence type="predicted"/>
<keyword evidence="1" id="KW-0285">Flavoprotein</keyword>
<evidence type="ECO:0000313" key="7">
    <source>
        <dbReference type="Proteomes" id="UP001595699"/>
    </source>
</evidence>
<dbReference type="InterPro" id="IPR011251">
    <property type="entry name" value="Luciferase-like_dom"/>
</dbReference>
<dbReference type="Proteomes" id="UP001595699">
    <property type="component" value="Unassembled WGS sequence"/>
</dbReference>
<evidence type="ECO:0000256" key="1">
    <source>
        <dbReference type="ARBA" id="ARBA00022630"/>
    </source>
</evidence>
<keyword evidence="2" id="KW-0288">FMN</keyword>
<evidence type="ECO:0000256" key="2">
    <source>
        <dbReference type="ARBA" id="ARBA00022643"/>
    </source>
</evidence>
<dbReference type="PANTHER" id="PTHR42847:SF8">
    <property type="entry name" value="CONSERVED PROTEIN"/>
    <property type="match status" value="1"/>
</dbReference>
<protein>
    <submittedName>
        <fullName evidence="6">LLM class flavin-dependent oxidoreductase</fullName>
    </submittedName>
</protein>
<keyword evidence="7" id="KW-1185">Reference proteome</keyword>
<sequence length="272" mass="29123">MKLSLSVTNYSWPGSLTPSLVDAATQADEGGLDTLWVADHLLQVDPFAPPGDTEMLEAYTTLGFLAARTSRIRLGTMVTGVTFRPSSLLVKAVTTLDVLSNGRAWLGVGTGHAEGEATEMGLPFPPTSERFEYLESTVRTALSMWKESSPAPASQPHPPLLIAGMGEKKTLRMVAEYAQACNLPDIPDGGETVRRKLEVLEGHCERLGRPFDAIDKTLSTRLDLGESVQSFVDRCAVAAELGMTHMVVITMGAWSPAGIDTLAKAAPEVAKL</sequence>
<dbReference type="Pfam" id="PF00296">
    <property type="entry name" value="Bac_luciferase"/>
    <property type="match status" value="1"/>
</dbReference>
<evidence type="ECO:0000256" key="3">
    <source>
        <dbReference type="ARBA" id="ARBA00023002"/>
    </source>
</evidence>
<dbReference type="SUPFAM" id="SSF51679">
    <property type="entry name" value="Bacterial luciferase-like"/>
    <property type="match status" value="1"/>
</dbReference>
<dbReference type="PANTHER" id="PTHR42847">
    <property type="entry name" value="ALKANESULFONATE MONOOXYGENASE"/>
    <property type="match status" value="1"/>
</dbReference>
<keyword evidence="3" id="KW-0560">Oxidoreductase</keyword>
<evidence type="ECO:0000259" key="5">
    <source>
        <dbReference type="Pfam" id="PF00296"/>
    </source>
</evidence>
<name>A0ABV7YSC7_9ACTN</name>
<dbReference type="EMBL" id="JBHRZH010000061">
    <property type="protein sequence ID" value="MFC3766800.1"/>
    <property type="molecule type" value="Genomic_DNA"/>
</dbReference>
<reference evidence="7" key="1">
    <citation type="journal article" date="2019" name="Int. J. Syst. Evol. Microbiol.">
        <title>The Global Catalogue of Microorganisms (GCM) 10K type strain sequencing project: providing services to taxonomists for standard genome sequencing and annotation.</title>
        <authorList>
            <consortium name="The Broad Institute Genomics Platform"/>
            <consortium name="The Broad Institute Genome Sequencing Center for Infectious Disease"/>
            <person name="Wu L."/>
            <person name="Ma J."/>
        </authorList>
    </citation>
    <scope>NUCLEOTIDE SEQUENCE [LARGE SCALE GENOMIC DNA]</scope>
    <source>
        <strain evidence="7">CGMCC 4.7241</strain>
    </source>
</reference>
<organism evidence="6 7">
    <name type="scientific">Tenggerimyces flavus</name>
    <dbReference type="NCBI Taxonomy" id="1708749"/>
    <lineage>
        <taxon>Bacteria</taxon>
        <taxon>Bacillati</taxon>
        <taxon>Actinomycetota</taxon>
        <taxon>Actinomycetes</taxon>
        <taxon>Propionibacteriales</taxon>
        <taxon>Nocardioidaceae</taxon>
        <taxon>Tenggerimyces</taxon>
    </lineage>
</organism>
<evidence type="ECO:0000313" key="6">
    <source>
        <dbReference type="EMBL" id="MFC3766800.1"/>
    </source>
</evidence>
<dbReference type="RefSeq" id="WP_205116282.1">
    <property type="nucleotide sequence ID" value="NZ_JAFBCM010000001.1"/>
</dbReference>
<evidence type="ECO:0000256" key="4">
    <source>
        <dbReference type="ARBA" id="ARBA00023033"/>
    </source>
</evidence>
<dbReference type="InterPro" id="IPR036661">
    <property type="entry name" value="Luciferase-like_sf"/>
</dbReference>